<comment type="caution">
    <text evidence="1">The sequence shown here is derived from an EMBL/GenBank/DDBJ whole genome shotgun (WGS) entry which is preliminary data.</text>
</comment>
<reference evidence="1" key="1">
    <citation type="journal article" date="2019" name="bioRxiv">
        <title>The Genome of the Zebra Mussel, Dreissena polymorpha: A Resource for Invasive Species Research.</title>
        <authorList>
            <person name="McCartney M.A."/>
            <person name="Auch B."/>
            <person name="Kono T."/>
            <person name="Mallez S."/>
            <person name="Zhang Y."/>
            <person name="Obille A."/>
            <person name="Becker A."/>
            <person name="Abrahante J.E."/>
            <person name="Garbe J."/>
            <person name="Badalamenti J.P."/>
            <person name="Herman A."/>
            <person name="Mangelson H."/>
            <person name="Liachko I."/>
            <person name="Sullivan S."/>
            <person name="Sone E.D."/>
            <person name="Koren S."/>
            <person name="Silverstein K.A.T."/>
            <person name="Beckman K.B."/>
            <person name="Gohl D.M."/>
        </authorList>
    </citation>
    <scope>NUCLEOTIDE SEQUENCE</scope>
    <source>
        <strain evidence="1">Duluth1</strain>
        <tissue evidence="1">Whole animal</tissue>
    </source>
</reference>
<dbReference type="Proteomes" id="UP000828390">
    <property type="component" value="Unassembled WGS sequence"/>
</dbReference>
<accession>A0A9D3Y4X6</accession>
<evidence type="ECO:0000313" key="1">
    <source>
        <dbReference type="EMBL" id="KAH3693300.1"/>
    </source>
</evidence>
<keyword evidence="2" id="KW-1185">Reference proteome</keyword>
<name>A0A9D3Y4X6_DREPO</name>
<protein>
    <submittedName>
        <fullName evidence="1">Uncharacterized protein</fullName>
    </submittedName>
</protein>
<evidence type="ECO:0000313" key="2">
    <source>
        <dbReference type="Proteomes" id="UP000828390"/>
    </source>
</evidence>
<dbReference type="AlphaFoldDB" id="A0A9D3Y4X6"/>
<sequence>MPTTLPDGSVVCENRMLSDRSRFQMYRRGGDAKEYNRPKSAMPSSIQHIQGLCKYKTGI</sequence>
<dbReference type="EMBL" id="JAIWYP010000017">
    <property type="protein sequence ID" value="KAH3693300.1"/>
    <property type="molecule type" value="Genomic_DNA"/>
</dbReference>
<reference evidence="1" key="2">
    <citation type="submission" date="2020-11" db="EMBL/GenBank/DDBJ databases">
        <authorList>
            <person name="McCartney M.A."/>
            <person name="Auch B."/>
            <person name="Kono T."/>
            <person name="Mallez S."/>
            <person name="Becker A."/>
            <person name="Gohl D.M."/>
            <person name="Silverstein K.A.T."/>
            <person name="Koren S."/>
            <person name="Bechman K.B."/>
            <person name="Herman A."/>
            <person name="Abrahante J.E."/>
            <person name="Garbe J."/>
        </authorList>
    </citation>
    <scope>NUCLEOTIDE SEQUENCE</scope>
    <source>
        <strain evidence="1">Duluth1</strain>
        <tissue evidence="1">Whole animal</tissue>
    </source>
</reference>
<organism evidence="1 2">
    <name type="scientific">Dreissena polymorpha</name>
    <name type="common">Zebra mussel</name>
    <name type="synonym">Mytilus polymorpha</name>
    <dbReference type="NCBI Taxonomy" id="45954"/>
    <lineage>
        <taxon>Eukaryota</taxon>
        <taxon>Metazoa</taxon>
        <taxon>Spiralia</taxon>
        <taxon>Lophotrochozoa</taxon>
        <taxon>Mollusca</taxon>
        <taxon>Bivalvia</taxon>
        <taxon>Autobranchia</taxon>
        <taxon>Heteroconchia</taxon>
        <taxon>Euheterodonta</taxon>
        <taxon>Imparidentia</taxon>
        <taxon>Neoheterodontei</taxon>
        <taxon>Myida</taxon>
        <taxon>Dreissenoidea</taxon>
        <taxon>Dreissenidae</taxon>
        <taxon>Dreissena</taxon>
    </lineage>
</organism>
<proteinExistence type="predicted"/>
<gene>
    <name evidence="1" type="ORF">DPMN_192704</name>
</gene>